<dbReference type="SMART" id="SM00354">
    <property type="entry name" value="HTH_LACI"/>
    <property type="match status" value="1"/>
</dbReference>
<dbReference type="CDD" id="cd01392">
    <property type="entry name" value="HTH_LacI"/>
    <property type="match status" value="1"/>
</dbReference>
<dbReference type="HOGENOM" id="CLU_037628_6_1_11"/>
<keyword evidence="3" id="KW-0804">Transcription</keyword>
<dbReference type="PANTHER" id="PTHR30146">
    <property type="entry name" value="LACI-RELATED TRANSCRIPTIONAL REPRESSOR"/>
    <property type="match status" value="1"/>
</dbReference>
<organism evidence="6 7">
    <name type="scientific">Bifidobacterium dentium (strain ATCC 27534 / DSM 20436 / JCM 1195 / Bd1)</name>
    <dbReference type="NCBI Taxonomy" id="401473"/>
    <lineage>
        <taxon>Bacteria</taxon>
        <taxon>Bacillati</taxon>
        <taxon>Actinomycetota</taxon>
        <taxon>Actinomycetes</taxon>
        <taxon>Bifidobacteriales</taxon>
        <taxon>Bifidobacteriaceae</taxon>
        <taxon>Bifidobacterium</taxon>
    </lineage>
</organism>
<keyword evidence="7" id="KW-1185">Reference proteome</keyword>
<dbReference type="Gene3D" id="1.10.260.40">
    <property type="entry name" value="lambda repressor-like DNA-binding domains"/>
    <property type="match status" value="1"/>
</dbReference>
<evidence type="ECO:0000256" key="2">
    <source>
        <dbReference type="ARBA" id="ARBA00023125"/>
    </source>
</evidence>
<gene>
    <name evidence="6" type="ordered locus">BDP_0171</name>
</gene>
<feature type="domain" description="HTH cro/C1-type" evidence="5">
    <location>
        <begin position="34"/>
        <end position="77"/>
    </location>
</feature>
<proteinExistence type="predicted"/>
<sequence>MISSNPMRMGSGSETGKPHMVFSQLRGGVMAYVTIRDVARRAGISVSTVSRALNGNGRISAETKHAVEKAMEELHYIPDSRARAMRSSSTKTVGLLVPDIRNGYFADLAYAIQDTLSKAGYCTFIGTSSENVRQQDVFITNMLSQHIDGAIIVPQGEMSEALQRLLRRQLPVVFVDRRADELDMVPLVDSDPFPGMESALRDIQEQGHSKVGYVSGPILDSPTLRERELAFRDCGTRLFGEENVFVESTSFDQSSCVSVIRRMLSSGVTSMVFGYSPDTVRAIAMMNGVGGVLESGMSFISFDDIELFRLTTPQVSVISQQVQRLGCLGAETFLDMVQGGHPRSRRVETIYIQRGSVESVR</sequence>
<dbReference type="Pfam" id="PF00356">
    <property type="entry name" value="LacI"/>
    <property type="match status" value="1"/>
</dbReference>
<accession>D2Q7N2</accession>
<feature type="domain" description="HTH lacI-type" evidence="4">
    <location>
        <begin position="33"/>
        <end position="87"/>
    </location>
</feature>
<dbReference type="KEGG" id="bde:BDP_0171"/>
<dbReference type="eggNOG" id="COG1609">
    <property type="taxonomic scope" value="Bacteria"/>
</dbReference>
<evidence type="ECO:0000256" key="1">
    <source>
        <dbReference type="ARBA" id="ARBA00023015"/>
    </source>
</evidence>
<dbReference type="PANTHER" id="PTHR30146:SF109">
    <property type="entry name" value="HTH-TYPE TRANSCRIPTIONAL REGULATOR GALS"/>
    <property type="match status" value="1"/>
</dbReference>
<dbReference type="PROSITE" id="PS50932">
    <property type="entry name" value="HTH_LACI_2"/>
    <property type="match status" value="1"/>
</dbReference>
<dbReference type="EMBL" id="CP001750">
    <property type="protein sequence ID" value="ADB08853.1"/>
    <property type="molecule type" value="Genomic_DNA"/>
</dbReference>
<dbReference type="InterPro" id="IPR001387">
    <property type="entry name" value="Cro/C1-type_HTH"/>
</dbReference>
<dbReference type="SUPFAM" id="SSF53822">
    <property type="entry name" value="Periplasmic binding protein-like I"/>
    <property type="match status" value="1"/>
</dbReference>
<evidence type="ECO:0000256" key="3">
    <source>
        <dbReference type="ARBA" id="ARBA00023163"/>
    </source>
</evidence>
<evidence type="ECO:0000259" key="5">
    <source>
        <dbReference type="PROSITE" id="PS50943"/>
    </source>
</evidence>
<evidence type="ECO:0000259" key="4">
    <source>
        <dbReference type="PROSITE" id="PS50932"/>
    </source>
</evidence>
<dbReference type="GO" id="GO:0000976">
    <property type="term" value="F:transcription cis-regulatory region binding"/>
    <property type="evidence" value="ECO:0007669"/>
    <property type="project" value="TreeGrafter"/>
</dbReference>
<dbReference type="GO" id="GO:0003700">
    <property type="term" value="F:DNA-binding transcription factor activity"/>
    <property type="evidence" value="ECO:0007669"/>
    <property type="project" value="TreeGrafter"/>
</dbReference>
<keyword evidence="1" id="KW-0805">Transcription regulation</keyword>
<dbReference type="InterPro" id="IPR000843">
    <property type="entry name" value="HTH_LacI"/>
</dbReference>
<dbReference type="SUPFAM" id="SSF47413">
    <property type="entry name" value="lambda repressor-like DNA-binding domains"/>
    <property type="match status" value="1"/>
</dbReference>
<evidence type="ECO:0000313" key="7">
    <source>
        <dbReference type="Proteomes" id="UP000008693"/>
    </source>
</evidence>
<protein>
    <submittedName>
        <fullName evidence="6">LacI-type transcriptional regulator</fullName>
    </submittedName>
</protein>
<dbReference type="Pfam" id="PF00532">
    <property type="entry name" value="Peripla_BP_1"/>
    <property type="match status" value="1"/>
</dbReference>
<dbReference type="InterPro" id="IPR028082">
    <property type="entry name" value="Peripla_BP_I"/>
</dbReference>
<dbReference type="InterPro" id="IPR001761">
    <property type="entry name" value="Peripla_BP/Lac1_sug-bd_dom"/>
</dbReference>
<dbReference type="AlphaFoldDB" id="D2Q7N2"/>
<dbReference type="PROSITE" id="PS50943">
    <property type="entry name" value="HTH_CROC1"/>
    <property type="match status" value="1"/>
</dbReference>
<reference evidence="6 7" key="1">
    <citation type="journal article" date="2009" name="PLoS Genet.">
        <title>The Bifidobacterium dentium Bd1 genome sequence reflects its genetic adaptation to the human oral cavity.</title>
        <authorList>
            <person name="Ventura M."/>
            <person name="Turroni F."/>
            <person name="Zomer A."/>
            <person name="Foroni E."/>
            <person name="Giubellini V."/>
            <person name="Bottacini F."/>
            <person name="Canchaya C."/>
            <person name="Claesson M.J."/>
            <person name="He F."/>
            <person name="Mantzourani M."/>
            <person name="Mulas L."/>
            <person name="Ferrarini A."/>
            <person name="Gao B."/>
            <person name="Delledonne M."/>
            <person name="Henrissat B."/>
            <person name="Coutinho P."/>
            <person name="Oggioni M."/>
            <person name="Gupta R.S."/>
            <person name="Zhang Z."/>
            <person name="Beighton D."/>
            <person name="Fitzgerald G.F."/>
            <person name="O'Toole P.W."/>
            <person name="van Sinderen D."/>
        </authorList>
    </citation>
    <scope>NUCLEOTIDE SEQUENCE [LARGE SCALE GENOMIC DNA]</scope>
    <source>
        <strain evidence="7">ATCC 27534 / DSM 20436 / JCM 1195 / Bd1</strain>
    </source>
</reference>
<name>D2Q7N2_BIFDB</name>
<dbReference type="PRINTS" id="PR00036">
    <property type="entry name" value="HTHLACI"/>
</dbReference>
<dbReference type="STRING" id="401473.BDP_0171"/>
<dbReference type="Gene3D" id="3.40.50.2300">
    <property type="match status" value="2"/>
</dbReference>
<evidence type="ECO:0000313" key="6">
    <source>
        <dbReference type="EMBL" id="ADB08853.1"/>
    </source>
</evidence>
<dbReference type="Proteomes" id="UP000008693">
    <property type="component" value="Chromosome"/>
</dbReference>
<keyword evidence="2" id="KW-0238">DNA-binding</keyword>
<dbReference type="InterPro" id="IPR010982">
    <property type="entry name" value="Lambda_DNA-bd_dom_sf"/>
</dbReference>